<evidence type="ECO:0000256" key="5">
    <source>
        <dbReference type="PROSITE-ProRule" id="PRU00302"/>
    </source>
</evidence>
<dbReference type="Gene3D" id="2.10.70.10">
    <property type="entry name" value="Complement Module, domain 1"/>
    <property type="match status" value="11"/>
</dbReference>
<dbReference type="CDD" id="cd00033">
    <property type="entry name" value="CCP"/>
    <property type="match status" value="6"/>
</dbReference>
<feature type="disulfide bond" evidence="5">
    <location>
        <begin position="1054"/>
        <end position="1081"/>
    </location>
</feature>
<dbReference type="InterPro" id="IPR035976">
    <property type="entry name" value="Sushi/SCR/CCP_sf"/>
</dbReference>
<dbReference type="InterPro" id="IPR051277">
    <property type="entry name" value="SEZ6_CSMD_C4BPB_Regulators"/>
</dbReference>
<feature type="region of interest" description="Disordered" evidence="6">
    <location>
        <begin position="767"/>
        <end position="794"/>
    </location>
</feature>
<dbReference type="OrthoDB" id="5804959at2759"/>
<evidence type="ECO:0000256" key="2">
    <source>
        <dbReference type="ARBA" id="ARBA00022729"/>
    </source>
</evidence>
<feature type="domain" description="Sushi" evidence="8">
    <location>
        <begin position="940"/>
        <end position="1006"/>
    </location>
</feature>
<dbReference type="PANTHER" id="PTHR45656">
    <property type="entry name" value="PROTEIN CBR-CLEC-78"/>
    <property type="match status" value="1"/>
</dbReference>
<dbReference type="InterPro" id="IPR000436">
    <property type="entry name" value="Sushi_SCR_CCP_dom"/>
</dbReference>
<feature type="compositionally biased region" description="Polar residues" evidence="6">
    <location>
        <begin position="782"/>
        <end position="792"/>
    </location>
</feature>
<evidence type="ECO:0000256" key="4">
    <source>
        <dbReference type="ARBA" id="ARBA00023157"/>
    </source>
</evidence>
<feature type="domain" description="Sushi" evidence="8">
    <location>
        <begin position="1007"/>
        <end position="1083"/>
    </location>
</feature>
<evidence type="ECO:0000256" key="6">
    <source>
        <dbReference type="SAM" id="MobiDB-lite"/>
    </source>
</evidence>
<feature type="chain" id="PRO_5031094091" description="Sushi, von Willebrand factor type A, EGF and pentraxin domain-containing protein 1" evidence="7">
    <location>
        <begin position="22"/>
        <end position="1299"/>
    </location>
</feature>
<keyword evidence="1 5" id="KW-0768">Sushi</keyword>
<feature type="domain" description="WAP" evidence="9">
    <location>
        <begin position="56"/>
        <end position="109"/>
    </location>
</feature>
<evidence type="ECO:0000259" key="9">
    <source>
        <dbReference type="PROSITE" id="PS51390"/>
    </source>
</evidence>
<feature type="region of interest" description="Disordered" evidence="6">
    <location>
        <begin position="913"/>
        <end position="943"/>
    </location>
</feature>
<feature type="region of interest" description="Disordered" evidence="6">
    <location>
        <begin position="25"/>
        <end position="66"/>
    </location>
</feature>
<dbReference type="Pfam" id="PF00084">
    <property type="entry name" value="Sushi"/>
    <property type="match status" value="8"/>
</dbReference>
<evidence type="ECO:0000256" key="3">
    <source>
        <dbReference type="ARBA" id="ARBA00022737"/>
    </source>
</evidence>
<dbReference type="EMBL" id="LR899011">
    <property type="protein sequence ID" value="CAD7086273.1"/>
    <property type="molecule type" value="Genomic_DNA"/>
</dbReference>
<accession>A0A7R8UUL4</accession>
<feature type="disulfide bond" evidence="5">
    <location>
        <begin position="1233"/>
        <end position="1260"/>
    </location>
</feature>
<gene>
    <name evidence="10" type="ORF">HERILL_LOCUS9060</name>
</gene>
<dbReference type="SUPFAM" id="SSF57535">
    <property type="entry name" value="Complement control module/SCR domain"/>
    <property type="match status" value="10"/>
</dbReference>
<dbReference type="FunFam" id="2.10.70.10:FF:000014">
    <property type="entry name" value="Membrane cofactor protein"/>
    <property type="match status" value="1"/>
</dbReference>
<dbReference type="PANTHER" id="PTHR45656:SF4">
    <property type="entry name" value="PROTEIN CBR-CLEC-78"/>
    <property type="match status" value="1"/>
</dbReference>
<feature type="domain" description="Sushi" evidence="8">
    <location>
        <begin position="103"/>
        <end position="167"/>
    </location>
</feature>
<evidence type="ECO:0008006" key="12">
    <source>
        <dbReference type="Google" id="ProtNLM"/>
    </source>
</evidence>
<dbReference type="SMART" id="SM00032">
    <property type="entry name" value="CCP"/>
    <property type="match status" value="12"/>
</dbReference>
<feature type="domain" description="Sushi" evidence="8">
    <location>
        <begin position="558"/>
        <end position="629"/>
    </location>
</feature>
<keyword evidence="3" id="KW-0677">Repeat</keyword>
<feature type="domain" description="Sushi" evidence="8">
    <location>
        <begin position="234"/>
        <end position="292"/>
    </location>
</feature>
<proteinExistence type="predicted"/>
<comment type="caution">
    <text evidence="5">Lacks conserved residue(s) required for the propagation of feature annotation.</text>
</comment>
<sequence>MNRIFLWWILFAAILIQRGLAVPTITESPEDDDEDFDDEDEDSSEADDDGRIYKNPRNSPSTECPRDEEQATLLGQKCLRKCSSDEDCKSKKKKCLCDGACGMSCIKPDRECPELPKPPLGEVVVSDRHFGSRATYHCPHGYHVVGLQSRLCQADGQWAGQEPTCKENIYCLTPPVVEHARHSALPEQATFDLDSTVQYHCHTGYVTNGFPRAKCLAIDGQASWYGPDIQCEPRSCGQPPDPANGWHAGECYNFGCRVIYHCGEGYELVGKAERYCQADGSWIPKELPTCVLVTSVQCPVPENPKNGKAIYTTFSYNSVVSYECKYGYMLVGESSRRCGADRKWSGTLPTCKEINCGHPGVLYNGWIENIQSGTGLGASIIFRCHSEMLLEGHASSICLIDGKWSHPVPQCLAPCIVPTISQGQVTPVEIEVDVNATTTIAPVVTSVGKVRHGTSLEVMCDTNYEFPASSLSAPTCNNGTWSVIPRCIPARCKTMPKPPKHGMVLAPKTEHGMKARFRCKDGFNLTGPGGKDIVNLNDYVLTCSFGNWTGETPFCQEVYCAFPGYIPNGKVLLVGNMGLYDYRPYVKKIVNNKQIMYDCDKGYVLEEGPPGATCVGGRWRPTELPKCLPGQHPRLRFNRKRRSIEMRYRRSTFLLKHARRLQKWMEENLQENLHSHRRTKRSIFRFPFGPSARYVQKRIRRSHPTLRFKRKAIHYDEQLFKRTPDPLNQAVYRGRREPDEMARAYSKFYEKLKQRYQNYVKNLLGYHQGRTPSVSSPQSSSAHRNNNPTKKIQVQDGRWYNTYNSPDFVTRYKVTHKTRIAGSDLDSDEESYLDSFNELQPPTSAPKVHMNAKLAKKEQLSNGSALLSSVHDTSRTSIQQSDRLGMLSGQKLSTQSSASKNLTNLIAQLKSQIVRRKRSADTEEGGDQDHAENRKPRPRGPCEELNLDAVANVTIVRQGKSPGRNSPGTILHIVCNTGFKLNIKNPNATARCVRGIWKPQKPMCLSAPCTVPSTEHGRYYEVAPDPMMISSKPNLRLLTPYENVGNEQIVTFQCDNGFNVQGAAQMRCIQGSWAVATYPECIPMPCVLPSIPNVIYEGGYRAGLTIAHGSSVSVHCDNPANSLPIQMICSQGVMSPPTIHCETGMRRSREEYLAEADFTNHDNSLQELFSTSGSHTINVNAVVINGEGSNEQNGSGRDCGPPNRLDTALVYKNGETVESEEGFPSGTEITFNCISSIAGERNTWKIICEDGSWIGRSWSCANGTCLFRNNEPNVVSFYNDLEIREDVVEFPPGATIISR</sequence>
<dbReference type="PROSITE" id="PS51390">
    <property type="entry name" value="WAP"/>
    <property type="match status" value="1"/>
</dbReference>
<dbReference type="FunCoup" id="A0A7R8UUL4">
    <property type="interactions" value="19"/>
</dbReference>
<feature type="compositionally biased region" description="Acidic residues" evidence="6">
    <location>
        <begin position="28"/>
        <end position="48"/>
    </location>
</feature>
<feature type="signal peptide" evidence="7">
    <location>
        <begin position="1"/>
        <end position="21"/>
    </location>
</feature>
<evidence type="ECO:0000313" key="11">
    <source>
        <dbReference type="Proteomes" id="UP000594454"/>
    </source>
</evidence>
<feature type="disulfide bond" evidence="5">
    <location>
        <begin position="138"/>
        <end position="165"/>
    </location>
</feature>
<feature type="domain" description="Sushi" evidence="8">
    <location>
        <begin position="490"/>
        <end position="557"/>
    </location>
</feature>
<evidence type="ECO:0000259" key="8">
    <source>
        <dbReference type="PROSITE" id="PS50923"/>
    </source>
</evidence>
<feature type="domain" description="Sushi" evidence="8">
    <location>
        <begin position="169"/>
        <end position="233"/>
    </location>
</feature>
<name>A0A7R8UUL4_HERIL</name>
<feature type="compositionally biased region" description="Low complexity" evidence="6">
    <location>
        <begin position="772"/>
        <end position="781"/>
    </location>
</feature>
<feature type="disulfide bond" evidence="5">
    <location>
        <begin position="384"/>
        <end position="411"/>
    </location>
</feature>
<feature type="domain" description="Sushi" evidence="8">
    <location>
        <begin position="296"/>
        <end position="353"/>
    </location>
</feature>
<keyword evidence="2 7" id="KW-0732">Signal</keyword>
<organism evidence="10 11">
    <name type="scientific">Hermetia illucens</name>
    <name type="common">Black soldier fly</name>
    <dbReference type="NCBI Taxonomy" id="343691"/>
    <lineage>
        <taxon>Eukaryota</taxon>
        <taxon>Metazoa</taxon>
        <taxon>Ecdysozoa</taxon>
        <taxon>Arthropoda</taxon>
        <taxon>Hexapoda</taxon>
        <taxon>Insecta</taxon>
        <taxon>Pterygota</taxon>
        <taxon>Neoptera</taxon>
        <taxon>Endopterygota</taxon>
        <taxon>Diptera</taxon>
        <taxon>Brachycera</taxon>
        <taxon>Stratiomyomorpha</taxon>
        <taxon>Stratiomyidae</taxon>
        <taxon>Hermetiinae</taxon>
        <taxon>Hermetia</taxon>
    </lineage>
</organism>
<protein>
    <recommendedName>
        <fullName evidence="12">Sushi, von Willebrand factor type A, EGF and pentraxin domain-containing protein 1</fullName>
    </recommendedName>
</protein>
<dbReference type="Pfam" id="PF00095">
    <property type="entry name" value="WAP"/>
    <property type="match status" value="1"/>
</dbReference>
<dbReference type="GO" id="GO:0030414">
    <property type="term" value="F:peptidase inhibitor activity"/>
    <property type="evidence" value="ECO:0007669"/>
    <property type="project" value="InterPro"/>
</dbReference>
<evidence type="ECO:0000313" key="10">
    <source>
        <dbReference type="EMBL" id="CAD7086273.1"/>
    </source>
</evidence>
<dbReference type="PROSITE" id="PS50923">
    <property type="entry name" value="SUSHI"/>
    <property type="match status" value="10"/>
</dbReference>
<keyword evidence="4 5" id="KW-1015">Disulfide bond</keyword>
<evidence type="ECO:0000256" key="7">
    <source>
        <dbReference type="SAM" id="SignalP"/>
    </source>
</evidence>
<evidence type="ECO:0000256" key="1">
    <source>
        <dbReference type="ARBA" id="ARBA00022659"/>
    </source>
</evidence>
<dbReference type="InterPro" id="IPR008197">
    <property type="entry name" value="WAP_dom"/>
</dbReference>
<keyword evidence="11" id="KW-1185">Reference proteome</keyword>
<reference evidence="10 11" key="1">
    <citation type="submission" date="2020-11" db="EMBL/GenBank/DDBJ databases">
        <authorList>
            <person name="Wallbank WR R."/>
            <person name="Pardo Diaz C."/>
            <person name="Kozak K."/>
            <person name="Martin S."/>
            <person name="Jiggins C."/>
            <person name="Moest M."/>
            <person name="Warren A I."/>
            <person name="Generalovic N T."/>
            <person name="Byers J.R.P. K."/>
            <person name="Montejo-Kovacevich G."/>
            <person name="Yen C E."/>
        </authorList>
    </citation>
    <scope>NUCLEOTIDE SEQUENCE [LARGE SCALE GENOMIC DNA]</scope>
</reference>
<feature type="disulfide bond" evidence="5">
    <location>
        <begin position="324"/>
        <end position="351"/>
    </location>
</feature>
<dbReference type="FunFam" id="2.10.70.10:FF:000086">
    <property type="entry name" value="Hig-anchoring scaffold protein, isoform A"/>
    <property type="match status" value="1"/>
</dbReference>
<dbReference type="GO" id="GO:0005576">
    <property type="term" value="C:extracellular region"/>
    <property type="evidence" value="ECO:0007669"/>
    <property type="project" value="InterPro"/>
</dbReference>
<feature type="domain" description="Sushi" evidence="8">
    <location>
        <begin position="1197"/>
        <end position="1262"/>
    </location>
</feature>
<dbReference type="InParanoid" id="A0A7R8UUL4"/>
<dbReference type="Proteomes" id="UP000594454">
    <property type="component" value="Chromosome 3"/>
</dbReference>
<feature type="domain" description="Sushi" evidence="8">
    <location>
        <begin position="354"/>
        <end position="413"/>
    </location>
</feature>